<organism evidence="3">
    <name type="scientific">Lygus hesperus</name>
    <name type="common">Western plant bug</name>
    <dbReference type="NCBI Taxonomy" id="30085"/>
    <lineage>
        <taxon>Eukaryota</taxon>
        <taxon>Metazoa</taxon>
        <taxon>Ecdysozoa</taxon>
        <taxon>Arthropoda</taxon>
        <taxon>Hexapoda</taxon>
        <taxon>Insecta</taxon>
        <taxon>Pterygota</taxon>
        <taxon>Neoptera</taxon>
        <taxon>Paraneoptera</taxon>
        <taxon>Hemiptera</taxon>
        <taxon>Heteroptera</taxon>
        <taxon>Panheteroptera</taxon>
        <taxon>Cimicomorpha</taxon>
        <taxon>Miridae</taxon>
        <taxon>Mirini</taxon>
        <taxon>Lygus</taxon>
    </lineage>
</organism>
<gene>
    <name evidence="3" type="primary">Ccdc88b</name>
    <name evidence="3" type="ORF">CM83_40297</name>
</gene>
<evidence type="ECO:0000256" key="2">
    <source>
        <dbReference type="SAM" id="SignalP"/>
    </source>
</evidence>
<name>A0A0A9WIV8_LYGHE</name>
<feature type="region of interest" description="Disordered" evidence="1">
    <location>
        <begin position="38"/>
        <end position="69"/>
    </location>
</feature>
<evidence type="ECO:0000256" key="1">
    <source>
        <dbReference type="SAM" id="MobiDB-lite"/>
    </source>
</evidence>
<feature type="compositionally biased region" description="Basic and acidic residues" evidence="1">
    <location>
        <begin position="51"/>
        <end position="61"/>
    </location>
</feature>
<accession>A0A0A9WIV8</accession>
<protein>
    <submittedName>
        <fullName evidence="3">Coiled-coil domain-containing protein 88B</fullName>
    </submittedName>
</protein>
<feature type="non-terminal residue" evidence="3">
    <location>
        <position position="1"/>
    </location>
</feature>
<keyword evidence="2" id="KW-0732">Signal</keyword>
<feature type="region of interest" description="Disordered" evidence="1">
    <location>
        <begin position="148"/>
        <end position="235"/>
    </location>
</feature>
<dbReference type="AlphaFoldDB" id="A0A0A9WIV8"/>
<sequence length="244" mass="27381">ETVVIILCTVFVNGIVIGNEIGDNDNSTETSIDAMARSGKEINKPQGTSSSKKDSSTKRGLESSMAYPQGYFPPYHSPNEMHPPVTPPYNRDYEQELNKKGMLYFERPISTGPVLVTQRTAIRRPPVSNLRPTFNANNGYFLPTQSYPNDQSTFKNDDRQYTFPTSDASYGEISHRPSQNTQPVGYPENYPSYMYLNDPRRTYPIQTPTDGSSSEVSNRAPQNSQPVAGYPENYSGYNMYVNDP</sequence>
<feature type="non-terminal residue" evidence="3">
    <location>
        <position position="244"/>
    </location>
</feature>
<evidence type="ECO:0000313" key="3">
    <source>
        <dbReference type="EMBL" id="JAG07709.1"/>
    </source>
</evidence>
<feature type="chain" id="PRO_5002070802" evidence="2">
    <location>
        <begin position="19"/>
        <end position="244"/>
    </location>
</feature>
<dbReference type="EMBL" id="GBHO01035895">
    <property type="protein sequence ID" value="JAG07709.1"/>
    <property type="molecule type" value="Transcribed_RNA"/>
</dbReference>
<reference evidence="3" key="2">
    <citation type="submission" date="2014-07" db="EMBL/GenBank/DDBJ databases">
        <authorList>
            <person name="Hull J."/>
        </authorList>
    </citation>
    <scope>NUCLEOTIDE SEQUENCE</scope>
</reference>
<feature type="compositionally biased region" description="Polar residues" evidence="1">
    <location>
        <begin position="204"/>
        <end position="226"/>
    </location>
</feature>
<reference evidence="3" key="1">
    <citation type="journal article" date="2014" name="PLoS ONE">
        <title>Transcriptome-Based Identification of ABC Transporters in the Western Tarnished Plant Bug Lygus hesperus.</title>
        <authorList>
            <person name="Hull J.J."/>
            <person name="Chaney K."/>
            <person name="Geib S.M."/>
            <person name="Fabrick J.A."/>
            <person name="Brent C.S."/>
            <person name="Walsh D."/>
            <person name="Lavine L.C."/>
        </authorList>
    </citation>
    <scope>NUCLEOTIDE SEQUENCE</scope>
</reference>
<proteinExistence type="predicted"/>
<feature type="signal peptide" evidence="2">
    <location>
        <begin position="1"/>
        <end position="18"/>
    </location>
</feature>